<sequence length="143" mass="15935">MSSLAALSIDDRAEIVQLVGDYGYHHDERDFGRLGELFTDDALYTMVIAGGDTIGPRQGRDAIVAQISEFKSRQSDIRRHVITNITVTIVNSDAANVRSYVSVLATTPERTEVVTAGVYHDRVVRQGGRWLIAEKLLRLDRSF</sequence>
<evidence type="ECO:0000313" key="2">
    <source>
        <dbReference type="EMBL" id="GAB91295.1"/>
    </source>
</evidence>
<dbReference type="eggNOG" id="COG5517">
    <property type="taxonomic scope" value="Bacteria"/>
</dbReference>
<dbReference type="RefSeq" id="WP_006334632.1">
    <property type="nucleotide sequence ID" value="NZ_BAHC01000126.1"/>
</dbReference>
<protein>
    <recommendedName>
        <fullName evidence="1">SnoaL-like domain-containing protein</fullName>
    </recommendedName>
</protein>
<name>K6VWP0_9ACTN</name>
<dbReference type="STRING" id="1108045.GORHZ_126_00360"/>
<accession>K6VWP0</accession>
<dbReference type="OrthoDB" id="7605094at2"/>
<evidence type="ECO:0000259" key="1">
    <source>
        <dbReference type="Pfam" id="PF13577"/>
    </source>
</evidence>
<feature type="domain" description="SnoaL-like" evidence="1">
    <location>
        <begin position="9"/>
        <end position="134"/>
    </location>
</feature>
<dbReference type="Gene3D" id="3.10.450.50">
    <property type="match status" value="1"/>
</dbReference>
<dbReference type="EMBL" id="BAHC01000126">
    <property type="protein sequence ID" value="GAB91295.1"/>
    <property type="molecule type" value="Genomic_DNA"/>
</dbReference>
<dbReference type="InterPro" id="IPR037401">
    <property type="entry name" value="SnoaL-like"/>
</dbReference>
<dbReference type="AlphaFoldDB" id="K6VWP0"/>
<dbReference type="CDD" id="cd00531">
    <property type="entry name" value="NTF2_like"/>
    <property type="match status" value="1"/>
</dbReference>
<comment type="caution">
    <text evidence="2">The sequence shown here is derived from an EMBL/GenBank/DDBJ whole genome shotgun (WGS) entry which is preliminary data.</text>
</comment>
<dbReference type="InterPro" id="IPR032710">
    <property type="entry name" value="NTF2-like_dom_sf"/>
</dbReference>
<evidence type="ECO:0000313" key="3">
    <source>
        <dbReference type="Proteomes" id="UP000008363"/>
    </source>
</evidence>
<dbReference type="Proteomes" id="UP000008363">
    <property type="component" value="Unassembled WGS sequence"/>
</dbReference>
<gene>
    <name evidence="2" type="ORF">GORHZ_126_00360</name>
</gene>
<proteinExistence type="predicted"/>
<keyword evidence="3" id="KW-1185">Reference proteome</keyword>
<dbReference type="Pfam" id="PF13577">
    <property type="entry name" value="SnoaL_4"/>
    <property type="match status" value="1"/>
</dbReference>
<reference evidence="2 3" key="1">
    <citation type="submission" date="2012-08" db="EMBL/GenBank/DDBJ databases">
        <title>Whole genome shotgun sequence of Gordonia rhizosphera NBRC 16068.</title>
        <authorList>
            <person name="Takarada H."/>
            <person name="Isaki S."/>
            <person name="Hosoyama A."/>
            <person name="Tsuchikane K."/>
            <person name="Katsumata H."/>
            <person name="Baba S."/>
            <person name="Ohji S."/>
            <person name="Yamazaki S."/>
            <person name="Fujita N."/>
        </authorList>
    </citation>
    <scope>NUCLEOTIDE SEQUENCE [LARGE SCALE GENOMIC DNA]</scope>
    <source>
        <strain evidence="2 3">NBRC 16068</strain>
    </source>
</reference>
<dbReference type="SUPFAM" id="SSF54427">
    <property type="entry name" value="NTF2-like"/>
    <property type="match status" value="1"/>
</dbReference>
<organism evidence="2 3">
    <name type="scientific">Gordonia rhizosphera NBRC 16068</name>
    <dbReference type="NCBI Taxonomy" id="1108045"/>
    <lineage>
        <taxon>Bacteria</taxon>
        <taxon>Bacillati</taxon>
        <taxon>Actinomycetota</taxon>
        <taxon>Actinomycetes</taxon>
        <taxon>Mycobacteriales</taxon>
        <taxon>Gordoniaceae</taxon>
        <taxon>Gordonia</taxon>
    </lineage>
</organism>